<dbReference type="GO" id="GO:0008270">
    <property type="term" value="F:zinc ion binding"/>
    <property type="evidence" value="ECO:0007669"/>
    <property type="project" value="UniProtKB-KW"/>
</dbReference>
<protein>
    <recommendedName>
        <fullName evidence="3">C2H2-type domain-containing protein</fullName>
    </recommendedName>
</protein>
<sequence length="150" mass="16940">MINADETINTQSTAINAFNITQPVIPYAYESAPTNKPTKQKTARQIAPKNYGCHLCPSRYTQEKALREHLNKKHANEPMLTKVTPQVPNIQFPVMNSIPSDMVNYSNNGKPPDFPKSTSRKRTHSSKARTRKNDNFPSKFLTLKSPQLLS</sequence>
<keyword evidence="5" id="KW-1185">Reference proteome</keyword>
<dbReference type="EMBL" id="JBJKFK010000012">
    <property type="protein sequence ID" value="KAL3321069.1"/>
    <property type="molecule type" value="Genomic_DNA"/>
</dbReference>
<proteinExistence type="predicted"/>
<keyword evidence="1" id="KW-0863">Zinc-finger</keyword>
<evidence type="ECO:0000256" key="2">
    <source>
        <dbReference type="SAM" id="MobiDB-lite"/>
    </source>
</evidence>
<dbReference type="InterPro" id="IPR013087">
    <property type="entry name" value="Znf_C2H2_type"/>
</dbReference>
<keyword evidence="1" id="KW-0479">Metal-binding</keyword>
<evidence type="ECO:0000259" key="3">
    <source>
        <dbReference type="PROSITE" id="PS50157"/>
    </source>
</evidence>
<dbReference type="Proteomes" id="UP001626550">
    <property type="component" value="Unassembled WGS sequence"/>
</dbReference>
<comment type="caution">
    <text evidence="4">The sequence shown here is derived from an EMBL/GenBank/DDBJ whole genome shotgun (WGS) entry which is preliminary data.</text>
</comment>
<name>A0ABD2QNF5_9PLAT</name>
<evidence type="ECO:0000313" key="5">
    <source>
        <dbReference type="Proteomes" id="UP001626550"/>
    </source>
</evidence>
<dbReference type="AlphaFoldDB" id="A0ABD2QNF5"/>
<evidence type="ECO:0000313" key="4">
    <source>
        <dbReference type="EMBL" id="KAL3321069.1"/>
    </source>
</evidence>
<feature type="compositionally biased region" description="Basic residues" evidence="2">
    <location>
        <begin position="118"/>
        <end position="130"/>
    </location>
</feature>
<evidence type="ECO:0000256" key="1">
    <source>
        <dbReference type="PROSITE-ProRule" id="PRU00042"/>
    </source>
</evidence>
<gene>
    <name evidence="4" type="ORF">Ciccas_000232</name>
</gene>
<dbReference type="PROSITE" id="PS50157">
    <property type="entry name" value="ZINC_FINGER_C2H2_2"/>
    <property type="match status" value="1"/>
</dbReference>
<accession>A0ABD2QNF5</accession>
<feature type="domain" description="C2H2-type" evidence="3">
    <location>
        <begin position="51"/>
        <end position="79"/>
    </location>
</feature>
<dbReference type="PROSITE" id="PS00028">
    <property type="entry name" value="ZINC_FINGER_C2H2_1"/>
    <property type="match status" value="1"/>
</dbReference>
<feature type="region of interest" description="Disordered" evidence="2">
    <location>
        <begin position="101"/>
        <end position="150"/>
    </location>
</feature>
<reference evidence="4 5" key="1">
    <citation type="submission" date="2024-11" db="EMBL/GenBank/DDBJ databases">
        <title>Adaptive evolution of stress response genes in parasites aligns with host niche diversity.</title>
        <authorList>
            <person name="Hahn C."/>
            <person name="Resl P."/>
        </authorList>
    </citation>
    <scope>NUCLEOTIDE SEQUENCE [LARGE SCALE GENOMIC DNA]</scope>
    <source>
        <strain evidence="4">EGGRZ-B1_66</strain>
        <tissue evidence="4">Body</tissue>
    </source>
</reference>
<keyword evidence="1" id="KW-0862">Zinc</keyword>
<organism evidence="4 5">
    <name type="scientific">Cichlidogyrus casuarinus</name>
    <dbReference type="NCBI Taxonomy" id="1844966"/>
    <lineage>
        <taxon>Eukaryota</taxon>
        <taxon>Metazoa</taxon>
        <taxon>Spiralia</taxon>
        <taxon>Lophotrochozoa</taxon>
        <taxon>Platyhelminthes</taxon>
        <taxon>Monogenea</taxon>
        <taxon>Monopisthocotylea</taxon>
        <taxon>Dactylogyridea</taxon>
        <taxon>Ancyrocephalidae</taxon>
        <taxon>Cichlidogyrus</taxon>
    </lineage>
</organism>